<organism evidence="1 2">
    <name type="scientific">Araneus ventricosus</name>
    <name type="common">Orbweaver spider</name>
    <name type="synonym">Epeira ventricosa</name>
    <dbReference type="NCBI Taxonomy" id="182803"/>
    <lineage>
        <taxon>Eukaryota</taxon>
        <taxon>Metazoa</taxon>
        <taxon>Ecdysozoa</taxon>
        <taxon>Arthropoda</taxon>
        <taxon>Chelicerata</taxon>
        <taxon>Arachnida</taxon>
        <taxon>Araneae</taxon>
        <taxon>Araneomorphae</taxon>
        <taxon>Entelegynae</taxon>
        <taxon>Araneoidea</taxon>
        <taxon>Araneidae</taxon>
        <taxon>Araneus</taxon>
    </lineage>
</organism>
<evidence type="ECO:0000313" key="1">
    <source>
        <dbReference type="EMBL" id="GBN38952.1"/>
    </source>
</evidence>
<evidence type="ECO:0000313" key="2">
    <source>
        <dbReference type="Proteomes" id="UP000499080"/>
    </source>
</evidence>
<sequence>MLYDSLELTYDLQRRSGTKRTHTVIFYASARGLGRQARANAQERAKKNERFFPHNPLSTVGDSTSYVTKELDRYWSRDQYSVREET</sequence>
<dbReference type="AlphaFoldDB" id="A0A4Y2NJ62"/>
<keyword evidence="2" id="KW-1185">Reference proteome</keyword>
<dbReference type="Proteomes" id="UP000499080">
    <property type="component" value="Unassembled WGS sequence"/>
</dbReference>
<reference evidence="1 2" key="1">
    <citation type="journal article" date="2019" name="Sci. Rep.">
        <title>Orb-weaving spider Araneus ventricosus genome elucidates the spidroin gene catalogue.</title>
        <authorList>
            <person name="Kono N."/>
            <person name="Nakamura H."/>
            <person name="Ohtoshi R."/>
            <person name="Moran D.A.P."/>
            <person name="Shinohara A."/>
            <person name="Yoshida Y."/>
            <person name="Fujiwara M."/>
            <person name="Mori M."/>
            <person name="Tomita M."/>
            <person name="Arakawa K."/>
        </authorList>
    </citation>
    <scope>NUCLEOTIDE SEQUENCE [LARGE SCALE GENOMIC DNA]</scope>
</reference>
<proteinExistence type="predicted"/>
<dbReference type="EMBL" id="BGPR01009267">
    <property type="protein sequence ID" value="GBN38952.1"/>
    <property type="molecule type" value="Genomic_DNA"/>
</dbReference>
<protein>
    <submittedName>
        <fullName evidence="1">Uncharacterized protein</fullName>
    </submittedName>
</protein>
<gene>
    <name evidence="1" type="ORF">AVEN_256794_1</name>
</gene>
<accession>A0A4Y2NJ62</accession>
<comment type="caution">
    <text evidence="1">The sequence shown here is derived from an EMBL/GenBank/DDBJ whole genome shotgun (WGS) entry which is preliminary data.</text>
</comment>
<name>A0A4Y2NJ62_ARAVE</name>